<evidence type="ECO:0000313" key="2">
    <source>
        <dbReference type="Proteomes" id="UP001159428"/>
    </source>
</evidence>
<keyword evidence="2" id="KW-1185">Reference proteome</keyword>
<feature type="non-terminal residue" evidence="1">
    <location>
        <position position="1"/>
    </location>
</feature>
<dbReference type="EMBL" id="CALNXJ010000075">
    <property type="protein sequence ID" value="CAH3160392.1"/>
    <property type="molecule type" value="Genomic_DNA"/>
</dbReference>
<protein>
    <submittedName>
        <fullName evidence="1">Uncharacterized protein</fullName>
    </submittedName>
</protein>
<dbReference type="AlphaFoldDB" id="A0AAU9XWX7"/>
<gene>
    <name evidence="1" type="ORF">PMEA_00032376</name>
</gene>
<organism evidence="1 2">
    <name type="scientific">Pocillopora meandrina</name>
    <dbReference type="NCBI Taxonomy" id="46732"/>
    <lineage>
        <taxon>Eukaryota</taxon>
        <taxon>Metazoa</taxon>
        <taxon>Cnidaria</taxon>
        <taxon>Anthozoa</taxon>
        <taxon>Hexacorallia</taxon>
        <taxon>Scleractinia</taxon>
        <taxon>Astrocoeniina</taxon>
        <taxon>Pocilloporidae</taxon>
        <taxon>Pocillopora</taxon>
    </lineage>
</organism>
<sequence length="108" mass="12417">QFVERSKPVRQLLKKNNLPTFTSTNKKTVSKDKMNVGVLKDDCALFLRLYIACQIRDGNTEHFFKHENQPWPPSLSQLEMSLLAPCTHEEEDTRLTVEVLYAASSGHR</sequence>
<dbReference type="Proteomes" id="UP001159428">
    <property type="component" value="Unassembled WGS sequence"/>
</dbReference>
<reference evidence="1 2" key="1">
    <citation type="submission" date="2022-05" db="EMBL/GenBank/DDBJ databases">
        <authorList>
            <consortium name="Genoscope - CEA"/>
            <person name="William W."/>
        </authorList>
    </citation>
    <scope>NUCLEOTIDE SEQUENCE [LARGE SCALE GENOMIC DNA]</scope>
</reference>
<comment type="caution">
    <text evidence="1">The sequence shown here is derived from an EMBL/GenBank/DDBJ whole genome shotgun (WGS) entry which is preliminary data.</text>
</comment>
<name>A0AAU9XWX7_9CNID</name>
<proteinExistence type="predicted"/>
<evidence type="ECO:0000313" key="1">
    <source>
        <dbReference type="EMBL" id="CAH3160392.1"/>
    </source>
</evidence>
<accession>A0AAU9XWX7</accession>